<name>A0A812LIR6_9DINO</name>
<dbReference type="Proteomes" id="UP000604046">
    <property type="component" value="Unassembled WGS sequence"/>
</dbReference>
<protein>
    <submittedName>
        <fullName evidence="1">Uncharacterized protein</fullName>
    </submittedName>
</protein>
<dbReference type="EMBL" id="CAJNDS010001035">
    <property type="protein sequence ID" value="CAE7244910.1"/>
    <property type="molecule type" value="Genomic_DNA"/>
</dbReference>
<dbReference type="OrthoDB" id="406161at2759"/>
<evidence type="ECO:0000313" key="2">
    <source>
        <dbReference type="Proteomes" id="UP000604046"/>
    </source>
</evidence>
<keyword evidence="2" id="KW-1185">Reference proteome</keyword>
<dbReference type="AlphaFoldDB" id="A0A812LIR6"/>
<organism evidence="1 2">
    <name type="scientific">Symbiodinium natans</name>
    <dbReference type="NCBI Taxonomy" id="878477"/>
    <lineage>
        <taxon>Eukaryota</taxon>
        <taxon>Sar</taxon>
        <taxon>Alveolata</taxon>
        <taxon>Dinophyceae</taxon>
        <taxon>Suessiales</taxon>
        <taxon>Symbiodiniaceae</taxon>
        <taxon>Symbiodinium</taxon>
    </lineage>
</organism>
<reference evidence="1" key="1">
    <citation type="submission" date="2021-02" db="EMBL/GenBank/DDBJ databases">
        <authorList>
            <person name="Dougan E. K."/>
            <person name="Rhodes N."/>
            <person name="Thang M."/>
            <person name="Chan C."/>
        </authorList>
    </citation>
    <scope>NUCLEOTIDE SEQUENCE</scope>
</reference>
<gene>
    <name evidence="1" type="ORF">SNAT2548_LOCUS11508</name>
</gene>
<proteinExistence type="predicted"/>
<accession>A0A812LIR6</accession>
<comment type="caution">
    <text evidence="1">The sequence shown here is derived from an EMBL/GenBank/DDBJ whole genome shotgun (WGS) entry which is preliminary data.</text>
</comment>
<sequence length="448" mass="50150">MDVEDVSSPSPLYRDWYSHPGRGDDYYHAPAIRYVDAEEIDQAQMMDGLACFCKKVKLVSDCPWVKPDKEGRPEDPSRFRWYHGDQDLCCKLAFTFSMKTVGWNYKRQETADLCASELRPAAGDECCHLKDDGGLIGVRVQQTRAFLYLEAYKDNTFPWSGIARSFYRSTPKFELEEVTGATDFTGRAVGAETVRAFLQNVQDTGRYKSGFVCSAPAFFVRSSRPSAAAISCPDQASITAARRCLPVDGAPSEVLPVWVEGEMVVVPKHNHQQGSVSFAEGPDGTESVPEFVTSTDPNIMDDPTTQADESSMVFTWGRINQWNLTCEEEKPVPWVRTQHHSARYQCGSTRHTPTGPATTHYCTRHWSTHHQEYTNQCVSRKYTRLCPAGHGLYEKQFPQGTCALEPSGQVELQLVSIGNLSFMCPEEYRSGTPGSLRFDPLCECSDAC</sequence>
<evidence type="ECO:0000313" key="1">
    <source>
        <dbReference type="EMBL" id="CAE7244910.1"/>
    </source>
</evidence>